<keyword evidence="2" id="KW-1185">Reference proteome</keyword>
<dbReference type="OrthoDB" id="2385048at2759"/>
<evidence type="ECO:0000313" key="2">
    <source>
        <dbReference type="Proteomes" id="UP000789759"/>
    </source>
</evidence>
<proteinExistence type="predicted"/>
<name>A0A9N9FVH6_9GLOM</name>
<dbReference type="Proteomes" id="UP000789759">
    <property type="component" value="Unassembled WGS sequence"/>
</dbReference>
<sequence length="131" mass="14713">MPNKLEISDSSDLLFLVRSFINAFNTNLNEAGNMVEKLDSTYGSCISKVITINDVQLIAASLQNQKPQYIIVTASTIPKANEIKYVVKNNTGSTTIKFTRPKVFYKYSQAKEAIDINNQVHNNITLFHNII</sequence>
<evidence type="ECO:0000313" key="1">
    <source>
        <dbReference type="EMBL" id="CAG8562996.1"/>
    </source>
</evidence>
<reference evidence="1" key="1">
    <citation type="submission" date="2021-06" db="EMBL/GenBank/DDBJ databases">
        <authorList>
            <person name="Kallberg Y."/>
            <person name="Tangrot J."/>
            <person name="Rosling A."/>
        </authorList>
    </citation>
    <scope>NUCLEOTIDE SEQUENCE</scope>
    <source>
        <strain evidence="1">FL966</strain>
    </source>
</reference>
<dbReference type="EMBL" id="CAJVQA010002994">
    <property type="protein sequence ID" value="CAG8562996.1"/>
    <property type="molecule type" value="Genomic_DNA"/>
</dbReference>
<gene>
    <name evidence="1" type="ORF">CPELLU_LOCUS5291</name>
</gene>
<comment type="caution">
    <text evidence="1">The sequence shown here is derived from an EMBL/GenBank/DDBJ whole genome shotgun (WGS) entry which is preliminary data.</text>
</comment>
<protein>
    <submittedName>
        <fullName evidence="1">10618_t:CDS:1</fullName>
    </submittedName>
</protein>
<organism evidence="1 2">
    <name type="scientific">Cetraspora pellucida</name>
    <dbReference type="NCBI Taxonomy" id="1433469"/>
    <lineage>
        <taxon>Eukaryota</taxon>
        <taxon>Fungi</taxon>
        <taxon>Fungi incertae sedis</taxon>
        <taxon>Mucoromycota</taxon>
        <taxon>Glomeromycotina</taxon>
        <taxon>Glomeromycetes</taxon>
        <taxon>Diversisporales</taxon>
        <taxon>Gigasporaceae</taxon>
        <taxon>Cetraspora</taxon>
    </lineage>
</organism>
<accession>A0A9N9FVH6</accession>
<dbReference type="AlphaFoldDB" id="A0A9N9FVH6"/>